<dbReference type="SMART" id="SM00343">
    <property type="entry name" value="ZnF_C2HC"/>
    <property type="match status" value="2"/>
</dbReference>
<accession>A0A142LX44</accession>
<name>A0A142LX44_BACRY</name>
<reference evidence="4" key="1">
    <citation type="journal article" date="2014" name="BMC Genomics">
        <title>The draft genome of the pest tephritid fruit fly Bactrocera tryoni: resources for the genomic analysis of hybridising species.</title>
        <authorList>
            <person name="Gilchrist A.S."/>
            <person name="Shearman D.C."/>
            <person name="Frommer M."/>
            <person name="Raphael K.A."/>
            <person name="Deshpande N.P."/>
            <person name="Wilkins M.R."/>
            <person name="Sherwin W.B."/>
            <person name="Sved J.A."/>
        </authorList>
    </citation>
    <scope>NUCLEOTIDE SEQUENCE</scope>
</reference>
<feature type="compositionally biased region" description="Basic and acidic residues" evidence="2">
    <location>
        <begin position="162"/>
        <end position="173"/>
    </location>
</feature>
<dbReference type="Pfam" id="PF00098">
    <property type="entry name" value="zf-CCHC"/>
    <property type="match status" value="2"/>
</dbReference>
<feature type="domain" description="CCHC-type" evidence="3">
    <location>
        <begin position="424"/>
        <end position="439"/>
    </location>
</feature>
<keyword evidence="1" id="KW-0863">Zinc-finger</keyword>
<feature type="region of interest" description="Disordered" evidence="2">
    <location>
        <begin position="1"/>
        <end position="98"/>
    </location>
</feature>
<protein>
    <recommendedName>
        <fullName evidence="3">CCHC-type domain-containing protein</fullName>
    </recommendedName>
</protein>
<proteinExistence type="predicted"/>
<keyword evidence="1" id="KW-0862">Zinc</keyword>
<organism evidence="4">
    <name type="scientific">Bactrocera tryoni</name>
    <name type="common">Queensland fruit fly</name>
    <name type="synonym">Tephritis tryoni</name>
    <dbReference type="NCBI Taxonomy" id="59916"/>
    <lineage>
        <taxon>Eukaryota</taxon>
        <taxon>Metazoa</taxon>
        <taxon>Ecdysozoa</taxon>
        <taxon>Arthropoda</taxon>
        <taxon>Hexapoda</taxon>
        <taxon>Insecta</taxon>
        <taxon>Pterygota</taxon>
        <taxon>Neoptera</taxon>
        <taxon>Endopterygota</taxon>
        <taxon>Diptera</taxon>
        <taxon>Brachycera</taxon>
        <taxon>Muscomorpha</taxon>
        <taxon>Tephritoidea</taxon>
        <taxon>Tephritidae</taxon>
        <taxon>Bactrocera</taxon>
        <taxon>Bactrocera</taxon>
    </lineage>
</organism>
<feature type="compositionally biased region" description="Basic and acidic residues" evidence="2">
    <location>
        <begin position="182"/>
        <end position="210"/>
    </location>
</feature>
<dbReference type="GO" id="GO:0003676">
    <property type="term" value="F:nucleic acid binding"/>
    <property type="evidence" value="ECO:0007669"/>
    <property type="project" value="InterPro"/>
</dbReference>
<evidence type="ECO:0000259" key="3">
    <source>
        <dbReference type="PROSITE" id="PS50158"/>
    </source>
</evidence>
<feature type="domain" description="CCHC-type" evidence="3">
    <location>
        <begin position="399"/>
        <end position="416"/>
    </location>
</feature>
<dbReference type="SUPFAM" id="SSF57756">
    <property type="entry name" value="Retrovirus zinc finger-like domains"/>
    <property type="match status" value="1"/>
</dbReference>
<dbReference type="EMBL" id="KU543683">
    <property type="protein sequence ID" value="AMS38370.1"/>
    <property type="molecule type" value="Genomic_DNA"/>
</dbReference>
<dbReference type="OrthoDB" id="8057216at2759"/>
<evidence type="ECO:0000256" key="2">
    <source>
        <dbReference type="SAM" id="MobiDB-lite"/>
    </source>
</evidence>
<evidence type="ECO:0000256" key="1">
    <source>
        <dbReference type="PROSITE-ProRule" id="PRU00047"/>
    </source>
</evidence>
<sequence>MENNLRKYTKTNSSSVPDCMMSNGTQSPGSMFLETDLSRETPTISGSSEADPFKRAPRLMRSPKQALVVEKPVRARSSPPALQDSTPRAEPTQPKGDIMSELGDMIKRLTEAMKLPQRSINNQIRDLLTSVTKLHERAQSEYNKIKESRRNVLLRHAGVDSTPKRPREDEQLTRKTPPKKKASQEEVQKRTTACKRNEGNIPTKERKAEEQGNEWTQVKRKTQNPIKKAVFAPRPRPDAIIIARTGNMSYSDMLRAVKKEDALKELGENVSRIRKTAKGEILLEMKKAQMKNTGAYEKEICKVLGDQAQIRALTHEVSVEIRDLDEITTKEDIAVAIRSQIKELNSFDENAIKTMRQAYAGTQTAVISLPAADSKRLLDAHKIKIGWVVCRIREKPNLRKCFRCLEYGHLARACTSEDDRSKCCAKCGEKGHFAKECDKSPSCAACKSSGKKETGHRIGSWKCPLYQAACKKTK</sequence>
<dbReference type="AlphaFoldDB" id="A0A142LX44"/>
<feature type="compositionally biased region" description="Polar residues" evidence="2">
    <location>
        <begin position="10"/>
        <end position="29"/>
    </location>
</feature>
<feature type="region of interest" description="Disordered" evidence="2">
    <location>
        <begin position="145"/>
        <end position="222"/>
    </location>
</feature>
<keyword evidence="1" id="KW-0479">Metal-binding</keyword>
<evidence type="ECO:0000313" key="4">
    <source>
        <dbReference type="EMBL" id="AMS38370.1"/>
    </source>
</evidence>
<dbReference type="Gene3D" id="4.10.60.10">
    <property type="entry name" value="Zinc finger, CCHC-type"/>
    <property type="match status" value="1"/>
</dbReference>
<dbReference type="InterPro" id="IPR036875">
    <property type="entry name" value="Znf_CCHC_sf"/>
</dbReference>
<dbReference type="GO" id="GO:0008270">
    <property type="term" value="F:zinc ion binding"/>
    <property type="evidence" value="ECO:0007669"/>
    <property type="project" value="UniProtKB-KW"/>
</dbReference>
<dbReference type="PROSITE" id="PS50158">
    <property type="entry name" value="ZF_CCHC"/>
    <property type="match status" value="2"/>
</dbReference>
<reference evidence="4" key="2">
    <citation type="submission" date="2016-01" db="EMBL/GenBank/DDBJ databases">
        <authorList>
            <person name="Oliw E.H."/>
        </authorList>
    </citation>
    <scope>NUCLEOTIDE SEQUENCE</scope>
</reference>
<dbReference type="InterPro" id="IPR001878">
    <property type="entry name" value="Znf_CCHC"/>
</dbReference>